<dbReference type="EMBL" id="JBHUMD010000026">
    <property type="protein sequence ID" value="MFD2602768.1"/>
    <property type="molecule type" value="Genomic_DNA"/>
</dbReference>
<name>A0ABW5NXG7_9FLAO</name>
<keyword evidence="8" id="KW-0732">Signal</keyword>
<keyword evidence="7" id="KW-1133">Transmembrane helix</keyword>
<proteinExistence type="inferred from homology"/>
<organism evidence="9 10">
    <name type="scientific">Flavobacterium suzhouense</name>
    <dbReference type="NCBI Taxonomy" id="1529638"/>
    <lineage>
        <taxon>Bacteria</taxon>
        <taxon>Pseudomonadati</taxon>
        <taxon>Bacteroidota</taxon>
        <taxon>Flavobacteriia</taxon>
        <taxon>Flavobacteriales</taxon>
        <taxon>Flavobacteriaceae</taxon>
        <taxon>Flavobacterium</taxon>
    </lineage>
</organism>
<dbReference type="SUPFAM" id="SSF48452">
    <property type="entry name" value="TPR-like"/>
    <property type="match status" value="2"/>
</dbReference>
<keyword evidence="7" id="KW-0472">Membrane</keyword>
<protein>
    <submittedName>
        <fullName evidence="9">Tetratricopeptide repeat protein</fullName>
    </submittedName>
</protein>
<dbReference type="PANTHER" id="PTHR46630:SF1">
    <property type="entry name" value="TETRATRICOPEPTIDE REPEAT PROTEIN 29"/>
    <property type="match status" value="1"/>
</dbReference>
<dbReference type="InterPro" id="IPR016032">
    <property type="entry name" value="Sig_transdc_resp-reg_C-effctor"/>
</dbReference>
<keyword evidence="7" id="KW-0812">Transmembrane</keyword>
<dbReference type="Gene3D" id="1.25.40.10">
    <property type="entry name" value="Tetratricopeptide repeat domain"/>
    <property type="match status" value="1"/>
</dbReference>
<sequence>MLDRKKIKWIRVIGLCFLLLALACNENSTDKHIQKDLPGENNTAKLTDMGNEQWRIGNYQEALSYFTRAYKMAKASNDQKETATLLNNLGLVHWRLENNTAAMECYTEAAVMAEKNGMKRLLGLTHTNRALILKEQRDFKAAFNQNNKAIDIFKELGESRELAIAYNNQGQIYRFSEAFPPALKFYLLSLEECKKINYLEGMATAYQNLSTVYAKQGNKVKALWAGHKCLKLSYQVKSKVRISEGLRELSRNYDLFNVQDSALYYYKKHYDAEKEIMEANQSNLLSQYQANLGMEVKNLRITNLQNEKKIANTRFMLIAVSVIIALLIAAFFIYRYLSVIKFRKSQLELQLQNSLQLIQIKEEELKTYIIDLTHKNNIINRLQYPEREITEPDYDINDLLEQKILTDDGWDKFKLRFEAIYPDFFNRIRASGIPVSEAEIRVLVLMRLQLNATDMANVLGISPQSVRTCKMRLKKKLITNDYESVEQYLQFIIS</sequence>
<dbReference type="Proteomes" id="UP001597480">
    <property type="component" value="Unassembled WGS sequence"/>
</dbReference>
<keyword evidence="3" id="KW-0677">Repeat</keyword>
<evidence type="ECO:0000256" key="7">
    <source>
        <dbReference type="SAM" id="Phobius"/>
    </source>
</evidence>
<feature type="signal peptide" evidence="8">
    <location>
        <begin position="1"/>
        <end position="23"/>
    </location>
</feature>
<feature type="transmembrane region" description="Helical" evidence="7">
    <location>
        <begin position="315"/>
        <end position="337"/>
    </location>
</feature>
<dbReference type="InterPro" id="IPR011990">
    <property type="entry name" value="TPR-like_helical_dom_sf"/>
</dbReference>
<dbReference type="RefSeq" id="WP_379821204.1">
    <property type="nucleotide sequence ID" value="NZ_JBHUMD010000026.1"/>
</dbReference>
<dbReference type="SUPFAM" id="SSF46894">
    <property type="entry name" value="C-terminal effector domain of the bipartite response regulators"/>
    <property type="match status" value="1"/>
</dbReference>
<evidence type="ECO:0000256" key="8">
    <source>
        <dbReference type="SAM" id="SignalP"/>
    </source>
</evidence>
<dbReference type="InterPro" id="IPR019734">
    <property type="entry name" value="TPR_rpt"/>
</dbReference>
<evidence type="ECO:0000313" key="9">
    <source>
        <dbReference type="EMBL" id="MFD2602768.1"/>
    </source>
</evidence>
<reference evidence="10" key="1">
    <citation type="journal article" date="2019" name="Int. J. Syst. Evol. Microbiol.">
        <title>The Global Catalogue of Microorganisms (GCM) 10K type strain sequencing project: providing services to taxonomists for standard genome sequencing and annotation.</title>
        <authorList>
            <consortium name="The Broad Institute Genomics Platform"/>
            <consortium name="The Broad Institute Genome Sequencing Center for Infectious Disease"/>
            <person name="Wu L."/>
            <person name="Ma J."/>
        </authorList>
    </citation>
    <scope>NUCLEOTIDE SEQUENCE [LARGE SCALE GENOMIC DNA]</scope>
    <source>
        <strain evidence="10">KCTC 42107</strain>
    </source>
</reference>
<evidence type="ECO:0000313" key="10">
    <source>
        <dbReference type="Proteomes" id="UP001597480"/>
    </source>
</evidence>
<keyword evidence="2" id="KW-0963">Cytoplasm</keyword>
<dbReference type="Pfam" id="PF13424">
    <property type="entry name" value="TPR_12"/>
    <property type="match status" value="2"/>
</dbReference>
<comment type="caution">
    <text evidence="9">The sequence shown here is derived from an EMBL/GenBank/DDBJ whole genome shotgun (WGS) entry which is preliminary data.</text>
</comment>
<keyword evidence="4 6" id="KW-0802">TPR repeat</keyword>
<gene>
    <name evidence="9" type="ORF">ACFSR3_11925</name>
</gene>
<evidence type="ECO:0000256" key="4">
    <source>
        <dbReference type="ARBA" id="ARBA00022803"/>
    </source>
</evidence>
<comment type="subcellular location">
    <subcellularLocation>
        <location evidence="1">Cytoplasm</location>
    </subcellularLocation>
</comment>
<evidence type="ECO:0000256" key="3">
    <source>
        <dbReference type="ARBA" id="ARBA00022737"/>
    </source>
</evidence>
<dbReference type="PROSITE" id="PS50005">
    <property type="entry name" value="TPR"/>
    <property type="match status" value="1"/>
</dbReference>
<feature type="repeat" description="TPR" evidence="6">
    <location>
        <begin position="43"/>
        <end position="76"/>
    </location>
</feature>
<evidence type="ECO:0000256" key="1">
    <source>
        <dbReference type="ARBA" id="ARBA00004496"/>
    </source>
</evidence>
<feature type="chain" id="PRO_5046480274" evidence="8">
    <location>
        <begin position="24"/>
        <end position="494"/>
    </location>
</feature>
<keyword evidence="10" id="KW-1185">Reference proteome</keyword>
<dbReference type="SMART" id="SM00028">
    <property type="entry name" value="TPR"/>
    <property type="match status" value="5"/>
</dbReference>
<evidence type="ECO:0000256" key="5">
    <source>
        <dbReference type="ARBA" id="ARBA00038253"/>
    </source>
</evidence>
<dbReference type="PROSITE" id="PS51257">
    <property type="entry name" value="PROKAR_LIPOPROTEIN"/>
    <property type="match status" value="1"/>
</dbReference>
<evidence type="ECO:0000256" key="2">
    <source>
        <dbReference type="ARBA" id="ARBA00022490"/>
    </source>
</evidence>
<accession>A0ABW5NXG7</accession>
<dbReference type="InterPro" id="IPR051476">
    <property type="entry name" value="Bac_ResReg_Asp_Phosphatase"/>
</dbReference>
<dbReference type="PANTHER" id="PTHR46630">
    <property type="entry name" value="TETRATRICOPEPTIDE REPEAT PROTEIN 29"/>
    <property type="match status" value="1"/>
</dbReference>
<comment type="similarity">
    <text evidence="5">Belongs to the Rap family.</text>
</comment>
<evidence type="ECO:0000256" key="6">
    <source>
        <dbReference type="PROSITE-ProRule" id="PRU00339"/>
    </source>
</evidence>